<organism evidence="2 3">
    <name type="scientific">Armillaria tabescens</name>
    <name type="common">Ringless honey mushroom</name>
    <name type="synonym">Agaricus tabescens</name>
    <dbReference type="NCBI Taxonomy" id="1929756"/>
    <lineage>
        <taxon>Eukaryota</taxon>
        <taxon>Fungi</taxon>
        <taxon>Dikarya</taxon>
        <taxon>Basidiomycota</taxon>
        <taxon>Agaricomycotina</taxon>
        <taxon>Agaricomycetes</taxon>
        <taxon>Agaricomycetidae</taxon>
        <taxon>Agaricales</taxon>
        <taxon>Marasmiineae</taxon>
        <taxon>Physalacriaceae</taxon>
        <taxon>Desarmillaria</taxon>
    </lineage>
</organism>
<dbReference type="PANTHER" id="PTHR42923:SF17">
    <property type="entry name" value="AMINE OXIDASE DOMAIN-CONTAINING PROTEIN"/>
    <property type="match status" value="1"/>
</dbReference>
<dbReference type="InterPro" id="IPR050464">
    <property type="entry name" value="Zeta_carotene_desat/Oxidored"/>
</dbReference>
<dbReference type="InterPro" id="IPR002937">
    <property type="entry name" value="Amino_oxidase"/>
</dbReference>
<dbReference type="FunFam" id="1.10.405.20:FF:000001">
    <property type="entry name" value="Amine oxidase"/>
    <property type="match status" value="1"/>
</dbReference>
<dbReference type="RefSeq" id="XP_060329767.1">
    <property type="nucleotide sequence ID" value="XM_060467647.1"/>
</dbReference>
<dbReference type="PANTHER" id="PTHR42923">
    <property type="entry name" value="PROTOPORPHYRINOGEN OXIDASE"/>
    <property type="match status" value="1"/>
</dbReference>
<feature type="domain" description="Amine oxidase" evidence="1">
    <location>
        <begin position="11"/>
        <end position="291"/>
    </location>
</feature>
<protein>
    <recommendedName>
        <fullName evidence="1">Amine oxidase domain-containing protein</fullName>
    </recommendedName>
</protein>
<sequence length="537" mass="60253">MKVAVIGSGAAGLSATWALNEYSDHEVHLYESDDRAGGHANAVPFISKDQDGCEQVAYVDTYACFLFIVFNPYTYPNFLRFLKLYPSIDLLPTQMSFSISRDNGAFEWASDSLATLFCQPWRIFDMTLWRMLYDIFRFNASARRLVSRWKKTNIDDCDDCSIGEYLERGAYSDTFRDNYLIPMTAAIWSTPPSTCVLDFPARTLIQFMHNHFLLQLTGKPSWLIFKDGRQAYIKMILSKLASSRLRLCTPVKSVKNASSGGHVVLTTADGREEVYDHVIIACHSDTALSILKEGGDIRPEEEKILGMFKWNKNESVLHSDTRLLPKNRLAKSCWNYLTFSATTPDGQTKANSDQVSVCALYFSRFDMNTLQHIPEKKHGPVLVSINPPFEPELSTVQGRWTFDHPVLDGNAIRAQRMLRTIQGTRGITYAGGYHNFGFHEDAFTSGLLAATTYSGLDAKLPFELEFAEGSPWDDASRQRSAKRDLCAEWLAMIFDVVQAGGVKFIIGTASLLLMAHAGISKGQLPVSKLKLINSLWG</sequence>
<dbReference type="Pfam" id="PF01593">
    <property type="entry name" value="Amino_oxidase"/>
    <property type="match status" value="1"/>
</dbReference>
<dbReference type="GO" id="GO:0016491">
    <property type="term" value="F:oxidoreductase activity"/>
    <property type="evidence" value="ECO:0007669"/>
    <property type="project" value="InterPro"/>
</dbReference>
<gene>
    <name evidence="2" type="ORF">EV420DRAFT_1271623</name>
</gene>
<evidence type="ECO:0000313" key="2">
    <source>
        <dbReference type="EMBL" id="KAK0457455.1"/>
    </source>
</evidence>
<proteinExistence type="predicted"/>
<keyword evidence="3" id="KW-1185">Reference proteome</keyword>
<dbReference type="InterPro" id="IPR036188">
    <property type="entry name" value="FAD/NAD-bd_sf"/>
</dbReference>
<dbReference type="Proteomes" id="UP001175211">
    <property type="component" value="Unassembled WGS sequence"/>
</dbReference>
<evidence type="ECO:0000313" key="3">
    <source>
        <dbReference type="Proteomes" id="UP001175211"/>
    </source>
</evidence>
<dbReference type="AlphaFoldDB" id="A0AA39KCI9"/>
<dbReference type="Gene3D" id="3.50.50.60">
    <property type="entry name" value="FAD/NAD(P)-binding domain"/>
    <property type="match status" value="1"/>
</dbReference>
<dbReference type="SUPFAM" id="SSF51905">
    <property type="entry name" value="FAD/NAD(P)-binding domain"/>
    <property type="match status" value="1"/>
</dbReference>
<dbReference type="GeneID" id="85351195"/>
<dbReference type="EMBL" id="JAUEPS010000021">
    <property type="protein sequence ID" value="KAK0457455.1"/>
    <property type="molecule type" value="Genomic_DNA"/>
</dbReference>
<accession>A0AA39KCI9</accession>
<reference evidence="2" key="1">
    <citation type="submission" date="2023-06" db="EMBL/GenBank/DDBJ databases">
        <authorList>
            <consortium name="Lawrence Berkeley National Laboratory"/>
            <person name="Ahrendt S."/>
            <person name="Sahu N."/>
            <person name="Indic B."/>
            <person name="Wong-Bajracharya J."/>
            <person name="Merenyi Z."/>
            <person name="Ke H.-M."/>
            <person name="Monk M."/>
            <person name="Kocsube S."/>
            <person name="Drula E."/>
            <person name="Lipzen A."/>
            <person name="Balint B."/>
            <person name="Henrissat B."/>
            <person name="Andreopoulos B."/>
            <person name="Martin F.M."/>
            <person name="Harder C.B."/>
            <person name="Rigling D."/>
            <person name="Ford K.L."/>
            <person name="Foster G.D."/>
            <person name="Pangilinan J."/>
            <person name="Papanicolaou A."/>
            <person name="Barry K."/>
            <person name="LaButti K."/>
            <person name="Viragh M."/>
            <person name="Koriabine M."/>
            <person name="Yan M."/>
            <person name="Riley R."/>
            <person name="Champramary S."/>
            <person name="Plett K.L."/>
            <person name="Tsai I.J."/>
            <person name="Slot J."/>
            <person name="Sipos G."/>
            <person name="Plett J."/>
            <person name="Nagy L.G."/>
            <person name="Grigoriev I.V."/>
        </authorList>
    </citation>
    <scope>NUCLEOTIDE SEQUENCE</scope>
    <source>
        <strain evidence="2">CCBAS 213</strain>
    </source>
</reference>
<dbReference type="Gene3D" id="1.10.405.20">
    <property type="match status" value="1"/>
</dbReference>
<evidence type="ECO:0000259" key="1">
    <source>
        <dbReference type="Pfam" id="PF01593"/>
    </source>
</evidence>
<dbReference type="Gene3D" id="3.30.70.1990">
    <property type="match status" value="1"/>
</dbReference>
<comment type="caution">
    <text evidence="2">The sequence shown here is derived from an EMBL/GenBank/DDBJ whole genome shotgun (WGS) entry which is preliminary data.</text>
</comment>
<name>A0AA39KCI9_ARMTA</name>